<keyword evidence="1 3" id="KW-0853">WD repeat</keyword>
<organism evidence="5 7">
    <name type="scientific">Didymodactylos carnosus</name>
    <dbReference type="NCBI Taxonomy" id="1234261"/>
    <lineage>
        <taxon>Eukaryota</taxon>
        <taxon>Metazoa</taxon>
        <taxon>Spiralia</taxon>
        <taxon>Gnathifera</taxon>
        <taxon>Rotifera</taxon>
        <taxon>Eurotatoria</taxon>
        <taxon>Bdelloidea</taxon>
        <taxon>Philodinida</taxon>
        <taxon>Philodinidae</taxon>
        <taxon>Didymodactylos</taxon>
    </lineage>
</organism>
<dbReference type="EMBL" id="CAJOBC010008129">
    <property type="protein sequence ID" value="CAF3953282.1"/>
    <property type="molecule type" value="Genomic_DNA"/>
</dbReference>
<evidence type="ECO:0000256" key="2">
    <source>
        <dbReference type="ARBA" id="ARBA00022737"/>
    </source>
</evidence>
<evidence type="ECO:0000256" key="3">
    <source>
        <dbReference type="PROSITE-ProRule" id="PRU00221"/>
    </source>
</evidence>
<evidence type="ECO:0000313" key="5">
    <source>
        <dbReference type="EMBL" id="CAF1189009.1"/>
    </source>
</evidence>
<dbReference type="Proteomes" id="UP000681722">
    <property type="component" value="Unassembled WGS sequence"/>
</dbReference>
<dbReference type="InterPro" id="IPR052993">
    <property type="entry name" value="CFA-57"/>
</dbReference>
<dbReference type="InterPro" id="IPR036322">
    <property type="entry name" value="WD40_repeat_dom_sf"/>
</dbReference>
<feature type="coiled-coil region" evidence="4">
    <location>
        <begin position="878"/>
        <end position="955"/>
    </location>
</feature>
<feature type="repeat" description="WD" evidence="3">
    <location>
        <begin position="392"/>
        <end position="433"/>
    </location>
</feature>
<dbReference type="PANTHER" id="PTHR32215">
    <property type="entry name" value="CILIA- AND FLAGELLA-ASSOCIATED PROTEIN 57"/>
    <property type="match status" value="1"/>
</dbReference>
<dbReference type="SMART" id="SM00320">
    <property type="entry name" value="WD40"/>
    <property type="match status" value="6"/>
</dbReference>
<dbReference type="PROSITE" id="PS00678">
    <property type="entry name" value="WD_REPEATS_1"/>
    <property type="match status" value="1"/>
</dbReference>
<dbReference type="OrthoDB" id="10251741at2759"/>
<accession>A0A814VRI1</accession>
<dbReference type="PANTHER" id="PTHR32215:SF0">
    <property type="entry name" value="CILIA- AND FLAGELLA-ASSOCIATED PROTEIN 57"/>
    <property type="match status" value="1"/>
</dbReference>
<name>A0A814VRI1_9BILA</name>
<keyword evidence="2" id="KW-0677">Repeat</keyword>
<evidence type="ECO:0000313" key="6">
    <source>
        <dbReference type="EMBL" id="CAF3953282.1"/>
    </source>
</evidence>
<proteinExistence type="predicted"/>
<dbReference type="InterPro" id="IPR001680">
    <property type="entry name" value="WD40_rpt"/>
</dbReference>
<feature type="non-terminal residue" evidence="5">
    <location>
        <position position="1"/>
    </location>
</feature>
<dbReference type="Proteomes" id="UP000663829">
    <property type="component" value="Unassembled WGS sequence"/>
</dbReference>
<feature type="repeat" description="WD" evidence="3">
    <location>
        <begin position="638"/>
        <end position="679"/>
    </location>
</feature>
<evidence type="ECO:0000256" key="1">
    <source>
        <dbReference type="ARBA" id="ARBA00022574"/>
    </source>
</evidence>
<keyword evidence="4" id="KW-0175">Coiled coil</keyword>
<dbReference type="EMBL" id="CAJNOQ010008128">
    <property type="protein sequence ID" value="CAF1189009.1"/>
    <property type="molecule type" value="Genomic_DNA"/>
</dbReference>
<dbReference type="InterPro" id="IPR019775">
    <property type="entry name" value="WD40_repeat_CS"/>
</dbReference>
<keyword evidence="7" id="KW-1185">Reference proteome</keyword>
<dbReference type="PROSITE" id="PS50082">
    <property type="entry name" value="WD_REPEATS_2"/>
    <property type="match status" value="2"/>
</dbReference>
<evidence type="ECO:0000256" key="4">
    <source>
        <dbReference type="SAM" id="Coils"/>
    </source>
</evidence>
<dbReference type="Pfam" id="PF00400">
    <property type="entry name" value="WD40"/>
    <property type="match status" value="2"/>
</dbReference>
<protein>
    <recommendedName>
        <fullName evidence="8">WD repeat-containing protein 65</fullName>
    </recommendedName>
</protein>
<dbReference type="Gene3D" id="2.130.10.10">
    <property type="entry name" value="YVTN repeat-like/Quinoprotein amine dehydrogenase"/>
    <property type="match status" value="3"/>
</dbReference>
<sequence length="1007" mass="116466">MTTLVPITLNIKTVFGVRSSVENGLYFQDDHVIVYPAGNQLIISNVETKGQKNFCCPELENLLYFIVHGGAAITAIVAQGDKENIIVAFYDLHIGRRKRLFEIRNSITSIVSIAFSHDAKYFATLECLNREYTLSLWLWQKSKLIASIKLGAAEGITLLAQILFHPSDNDVISIIGRKYCRLIRQIDGSLRIQPSSSKLENYDFICHAWYDSNRILAGTRNGHVCVLFNGDVQTDIDVVEGRERPVPTQRLSITTPSSLKSNRSQQQQEKIDIRTTFEEVTSLSIITKGFFCIVGGKRLYLYSKISDSWDFAKNREYCIHEEVAIKSTSSTLLSFTEKQHQPTIQKMKKIAISSNEEHILVVTDKQQLYAVTDILIDQIDSKEPTVLQLPFVSYHQSVIRGLDVAVQKPFLVSCGDDHSLRLWNYETNSIEQMRTYNEPIYSVALHPSGHQMVVGFASKVALMNILIDSFSIVKDFSIHASHEIVYSTGGHLVAVSDSNTIQVISSMLLKAVHRLNHGQTIKQMVWRKDDSVLYSLSSNCFVIWNIETQTKTSEFKPTYRLECFAVDREDKCVYLASDDCNIRELRNGQLLSEITLPNQDQPTALISMPSNISLIAGTIKGSIYVIKVPLTQTGIVYYLAHSARITRIVIAFHEALIATSCEDGMLFLWEASTREGKIQSTKNEDWTAVVLERKASFLELTHEITSLQEQEEALKRNQEFQMRQLEINYTANLQRLTEKFQDEQRHHEKQMEFQSVERTKANRENQRMIEDLTQKHEYEKQQLEDDDKQKLARELHKQEELIRLSQKILEDNEFRLKTTMESAENELADIVEFYTEKIRNSEEELRMLRTAGNEKLDNDELEKKNIEIDVDSEQIKLKLEFEMEKKRLMENNLKLQKEFKEDLERQANALMAKQAEQDVNVQAHRKRIQENINRVQGMNHEMSSLRNEINERNQTIKEKMTRMYDLDLKNQELEKFQYVLQYKIAELTRLINPREKEIERMRNQLLE</sequence>
<gene>
    <name evidence="5" type="ORF">GPM918_LOCUS23106</name>
    <name evidence="6" type="ORF">SRO942_LOCUS23105</name>
</gene>
<feature type="coiled-coil region" evidence="4">
    <location>
        <begin position="697"/>
        <end position="724"/>
    </location>
</feature>
<reference evidence="5" key="1">
    <citation type="submission" date="2021-02" db="EMBL/GenBank/DDBJ databases">
        <authorList>
            <person name="Nowell W R."/>
        </authorList>
    </citation>
    <scope>NUCLEOTIDE SEQUENCE</scope>
</reference>
<evidence type="ECO:0008006" key="8">
    <source>
        <dbReference type="Google" id="ProtNLM"/>
    </source>
</evidence>
<dbReference type="AlphaFoldDB" id="A0A814VRI1"/>
<dbReference type="InterPro" id="IPR015943">
    <property type="entry name" value="WD40/YVTN_repeat-like_dom_sf"/>
</dbReference>
<comment type="caution">
    <text evidence="5">The sequence shown here is derived from an EMBL/GenBank/DDBJ whole genome shotgun (WGS) entry which is preliminary data.</text>
</comment>
<evidence type="ECO:0000313" key="7">
    <source>
        <dbReference type="Proteomes" id="UP000663829"/>
    </source>
</evidence>
<dbReference type="SUPFAM" id="SSF50978">
    <property type="entry name" value="WD40 repeat-like"/>
    <property type="match status" value="2"/>
</dbReference>
<feature type="coiled-coil region" evidence="4">
    <location>
        <begin position="824"/>
        <end position="851"/>
    </location>
</feature>